<dbReference type="InParanoid" id="A0A1Z5S8H3"/>
<keyword evidence="1" id="KW-0732">Signal</keyword>
<dbReference type="Proteomes" id="UP000000768">
    <property type="component" value="Chromosome 1"/>
</dbReference>
<dbReference type="SUPFAM" id="SSF57095">
    <property type="entry name" value="Scorpion toxin-like"/>
    <property type="match status" value="1"/>
</dbReference>
<accession>A0A1Z5S8H3</accession>
<dbReference type="Gene3D" id="3.30.30.10">
    <property type="entry name" value="Knottin, scorpion toxin-like"/>
    <property type="match status" value="1"/>
</dbReference>
<name>A0A1Z5S8H3_SORBI</name>
<keyword evidence="3" id="KW-1185">Reference proteome</keyword>
<evidence type="ECO:0000256" key="1">
    <source>
        <dbReference type="SAM" id="SignalP"/>
    </source>
</evidence>
<sequence length="90" mass="9668">MEPSQRNLSAAAVAVAVFLLVVTAGTCIQKLGWCLYRDHCADVCWSESDGNLSGKCRGFPSRCYCTTCPHRQIRAAPGTIVAARPPSRIG</sequence>
<reference evidence="3" key="2">
    <citation type="journal article" date="2018" name="Plant J.">
        <title>The Sorghum bicolor reference genome: improved assembly, gene annotations, a transcriptome atlas, and signatures of genome organization.</title>
        <authorList>
            <person name="McCormick R.F."/>
            <person name="Truong S.K."/>
            <person name="Sreedasyam A."/>
            <person name="Jenkins J."/>
            <person name="Shu S."/>
            <person name="Sims D."/>
            <person name="Kennedy M."/>
            <person name="Amirebrahimi M."/>
            <person name="Weers B.D."/>
            <person name="McKinley B."/>
            <person name="Mattison A."/>
            <person name="Morishige D.T."/>
            <person name="Grimwood J."/>
            <person name="Schmutz J."/>
            <person name="Mullet J.E."/>
        </authorList>
    </citation>
    <scope>NUCLEOTIDE SEQUENCE [LARGE SCALE GENOMIC DNA]</scope>
    <source>
        <strain evidence="3">cv. BTx623</strain>
    </source>
</reference>
<protein>
    <recommendedName>
        <fullName evidence="4">Knottin scorpion toxin-like domain-containing protein</fullName>
    </recommendedName>
</protein>
<dbReference type="EMBL" id="CM000760">
    <property type="protein sequence ID" value="OQU92221.1"/>
    <property type="molecule type" value="Genomic_DNA"/>
</dbReference>
<feature type="chain" id="PRO_5012125328" description="Knottin scorpion toxin-like domain-containing protein" evidence="1">
    <location>
        <begin position="25"/>
        <end position="90"/>
    </location>
</feature>
<evidence type="ECO:0000313" key="2">
    <source>
        <dbReference type="EMBL" id="OQU92221.1"/>
    </source>
</evidence>
<dbReference type="InterPro" id="IPR036574">
    <property type="entry name" value="Scorpion_toxin-like_sf"/>
</dbReference>
<reference evidence="2 3" key="1">
    <citation type="journal article" date="2009" name="Nature">
        <title>The Sorghum bicolor genome and the diversification of grasses.</title>
        <authorList>
            <person name="Paterson A.H."/>
            <person name="Bowers J.E."/>
            <person name="Bruggmann R."/>
            <person name="Dubchak I."/>
            <person name="Grimwood J."/>
            <person name="Gundlach H."/>
            <person name="Haberer G."/>
            <person name="Hellsten U."/>
            <person name="Mitros T."/>
            <person name="Poliakov A."/>
            <person name="Schmutz J."/>
            <person name="Spannagl M."/>
            <person name="Tang H."/>
            <person name="Wang X."/>
            <person name="Wicker T."/>
            <person name="Bharti A.K."/>
            <person name="Chapman J."/>
            <person name="Feltus F.A."/>
            <person name="Gowik U."/>
            <person name="Grigoriev I.V."/>
            <person name="Lyons E."/>
            <person name="Maher C.A."/>
            <person name="Martis M."/>
            <person name="Narechania A."/>
            <person name="Otillar R.P."/>
            <person name="Penning B.W."/>
            <person name="Salamov A.A."/>
            <person name="Wang Y."/>
            <person name="Zhang L."/>
            <person name="Carpita N.C."/>
            <person name="Freeling M."/>
            <person name="Gingle A.R."/>
            <person name="Hash C.T."/>
            <person name="Keller B."/>
            <person name="Klein P."/>
            <person name="Kresovich S."/>
            <person name="McCann M.C."/>
            <person name="Ming R."/>
            <person name="Peterson D.G."/>
            <person name="Mehboob-ur-Rahman"/>
            <person name="Ware D."/>
            <person name="Westhoff P."/>
            <person name="Mayer K.F."/>
            <person name="Messing J."/>
            <person name="Rokhsar D.S."/>
        </authorList>
    </citation>
    <scope>NUCLEOTIDE SEQUENCE [LARGE SCALE GENOMIC DNA]</scope>
    <source>
        <strain evidence="3">cv. BTx623</strain>
    </source>
</reference>
<evidence type="ECO:0008006" key="4">
    <source>
        <dbReference type="Google" id="ProtNLM"/>
    </source>
</evidence>
<organism evidence="2 3">
    <name type="scientific">Sorghum bicolor</name>
    <name type="common">Sorghum</name>
    <name type="synonym">Sorghum vulgare</name>
    <dbReference type="NCBI Taxonomy" id="4558"/>
    <lineage>
        <taxon>Eukaryota</taxon>
        <taxon>Viridiplantae</taxon>
        <taxon>Streptophyta</taxon>
        <taxon>Embryophyta</taxon>
        <taxon>Tracheophyta</taxon>
        <taxon>Spermatophyta</taxon>
        <taxon>Magnoliopsida</taxon>
        <taxon>Liliopsida</taxon>
        <taxon>Poales</taxon>
        <taxon>Poaceae</taxon>
        <taxon>PACMAD clade</taxon>
        <taxon>Panicoideae</taxon>
        <taxon>Andropogonodae</taxon>
        <taxon>Andropogoneae</taxon>
        <taxon>Sorghinae</taxon>
        <taxon>Sorghum</taxon>
    </lineage>
</organism>
<gene>
    <name evidence="2" type="ORF">SORBI_3001G312350</name>
</gene>
<proteinExistence type="predicted"/>
<dbReference type="Gramene" id="OQU92221">
    <property type="protein sequence ID" value="OQU92221"/>
    <property type="gene ID" value="SORBI_3001G312350"/>
</dbReference>
<dbReference type="GO" id="GO:0006952">
    <property type="term" value="P:defense response"/>
    <property type="evidence" value="ECO:0000318"/>
    <property type="project" value="GO_Central"/>
</dbReference>
<evidence type="ECO:0000313" key="3">
    <source>
        <dbReference type="Proteomes" id="UP000000768"/>
    </source>
</evidence>
<dbReference type="AlphaFoldDB" id="A0A1Z5S8H3"/>
<feature type="signal peptide" evidence="1">
    <location>
        <begin position="1"/>
        <end position="24"/>
    </location>
</feature>